<evidence type="ECO:0000256" key="6">
    <source>
        <dbReference type="ARBA" id="ARBA00023242"/>
    </source>
</evidence>
<keyword evidence="5" id="KW-0804">Transcription</keyword>
<evidence type="ECO:0000313" key="8">
    <source>
        <dbReference type="Proteomes" id="UP000019487"/>
    </source>
</evidence>
<evidence type="ECO:0000256" key="3">
    <source>
        <dbReference type="ARBA" id="ARBA00023015"/>
    </source>
</evidence>
<evidence type="ECO:0000256" key="5">
    <source>
        <dbReference type="ARBA" id="ARBA00023163"/>
    </source>
</evidence>
<dbReference type="EMBL" id="AYSA01000149">
    <property type="protein sequence ID" value="ESZ96165.1"/>
    <property type="molecule type" value="Genomic_DNA"/>
</dbReference>
<keyword evidence="3" id="KW-0805">Transcription regulation</keyword>
<dbReference type="PANTHER" id="PTHR36206">
    <property type="entry name" value="ASPERCRYPTIN BIOSYNTHESIS CLUSTER-SPECIFIC TRANSCRIPTION REGULATOR ATNN-RELATED"/>
    <property type="match status" value="1"/>
</dbReference>
<dbReference type="HOGENOM" id="CLU_571285_0_0_1"/>
<proteinExistence type="predicted"/>
<reference evidence="7 8" key="1">
    <citation type="journal article" date="2014" name="Genome Announc.">
        <title>Draft genome sequence of Sclerotinia borealis, a psychrophilic plant pathogenic fungus.</title>
        <authorList>
            <person name="Mardanov A.V."/>
            <person name="Beletsky A.V."/>
            <person name="Kadnikov V.V."/>
            <person name="Ignatov A.N."/>
            <person name="Ravin N.V."/>
        </authorList>
    </citation>
    <scope>NUCLEOTIDE SEQUENCE [LARGE SCALE GENOMIC DNA]</scope>
    <source>
        <strain evidence="8">F-4157</strain>
    </source>
</reference>
<evidence type="ECO:0008006" key="9">
    <source>
        <dbReference type="Google" id="ProtNLM"/>
    </source>
</evidence>
<dbReference type="InterPro" id="IPR052360">
    <property type="entry name" value="Transcr_Regulatory_Proteins"/>
</dbReference>
<keyword evidence="8" id="KW-1185">Reference proteome</keyword>
<keyword evidence="1" id="KW-0479">Metal-binding</keyword>
<evidence type="ECO:0000256" key="2">
    <source>
        <dbReference type="ARBA" id="ARBA00022833"/>
    </source>
</evidence>
<accession>W9CNT4</accession>
<dbReference type="STRING" id="1432307.W9CNT4"/>
<sequence length="478" mass="54101">MRIYWSDEDNPVLTSVSWAKWTERMGVAATEVEEDDVACRLMVTDIMVVVRRQSEEHTLMYRALVYACGDYPMEREPNSSGAQHWLNVMRGKDRTHIGEEGTDPFNSMPKYLLVNATLVVDIPGKIVLGQSLVSIEEPPKPSPSLSVKYENWSSLLALQSFELNIEFGFAGSVYVLVRLITAHTGATEIQDLMQRARRVECGEESPECLRCAKTRRRCDGYDPDRPEMSSTALARKASVVSSLSARTVASPIRNYTASKSHYRLQISKETRRNQERCHSDPPILHAVILLGFIHEFFKFGDVELLEAGSIDDPKQRFALIQNNKAIQHLTDGLKILGDWMERNGHNPQTCPEPNLTRGLIRSEFVRLPLFDALNIQATEILPTTSIPWGMTMGSTRVDFRTQSTTQNVILSLSKAKYHLQNLTHGILEYNRSAAEQHSSDRTGKDVTLRSDTMDAIIEENRRQALQLEQWSSVFNIFA</sequence>
<gene>
    <name evidence="7" type="ORF">SBOR_3440</name>
</gene>
<comment type="caution">
    <text evidence="7">The sequence shown here is derived from an EMBL/GenBank/DDBJ whole genome shotgun (WGS) entry which is preliminary data.</text>
</comment>
<dbReference type="GO" id="GO:0003677">
    <property type="term" value="F:DNA binding"/>
    <property type="evidence" value="ECO:0007669"/>
    <property type="project" value="UniProtKB-KW"/>
</dbReference>
<organism evidence="7 8">
    <name type="scientific">Sclerotinia borealis (strain F-4128)</name>
    <dbReference type="NCBI Taxonomy" id="1432307"/>
    <lineage>
        <taxon>Eukaryota</taxon>
        <taxon>Fungi</taxon>
        <taxon>Dikarya</taxon>
        <taxon>Ascomycota</taxon>
        <taxon>Pezizomycotina</taxon>
        <taxon>Leotiomycetes</taxon>
        <taxon>Helotiales</taxon>
        <taxon>Sclerotiniaceae</taxon>
        <taxon>Sclerotinia</taxon>
    </lineage>
</organism>
<name>W9CNT4_SCLBF</name>
<evidence type="ECO:0000256" key="4">
    <source>
        <dbReference type="ARBA" id="ARBA00023125"/>
    </source>
</evidence>
<keyword evidence="6" id="KW-0539">Nucleus</keyword>
<keyword evidence="2" id="KW-0862">Zinc</keyword>
<dbReference type="PANTHER" id="PTHR36206:SF16">
    <property type="entry name" value="TRANSCRIPTION FACTOR DOMAIN-CONTAINING PROTEIN-RELATED"/>
    <property type="match status" value="1"/>
</dbReference>
<dbReference type="OrthoDB" id="2593732at2759"/>
<dbReference type="GO" id="GO:0046872">
    <property type="term" value="F:metal ion binding"/>
    <property type="evidence" value="ECO:0007669"/>
    <property type="project" value="UniProtKB-KW"/>
</dbReference>
<dbReference type="AlphaFoldDB" id="W9CNT4"/>
<keyword evidence="4" id="KW-0238">DNA-binding</keyword>
<evidence type="ECO:0000256" key="1">
    <source>
        <dbReference type="ARBA" id="ARBA00022723"/>
    </source>
</evidence>
<evidence type="ECO:0000313" key="7">
    <source>
        <dbReference type="EMBL" id="ESZ96165.1"/>
    </source>
</evidence>
<protein>
    <recommendedName>
        <fullName evidence="9">Zn(2)-C6 fungal-type domain-containing protein</fullName>
    </recommendedName>
</protein>
<dbReference type="Proteomes" id="UP000019487">
    <property type="component" value="Unassembled WGS sequence"/>
</dbReference>